<dbReference type="EMBL" id="BNED01000003">
    <property type="protein sequence ID" value="GHI74904.1"/>
    <property type="molecule type" value="Genomic_DNA"/>
</dbReference>
<keyword evidence="2" id="KW-0732">Signal</keyword>
<evidence type="ECO:0008006" key="5">
    <source>
        <dbReference type="Google" id="ProtNLM"/>
    </source>
</evidence>
<feature type="signal peptide" evidence="2">
    <location>
        <begin position="1"/>
        <end position="23"/>
    </location>
</feature>
<reference evidence="4" key="1">
    <citation type="submission" date="2023-07" db="EMBL/GenBank/DDBJ databases">
        <title>Whole genome shotgun sequence of Streptomyces spororaveus NBRC 15456.</title>
        <authorList>
            <person name="Komaki H."/>
            <person name="Tamura T."/>
        </authorList>
    </citation>
    <scope>NUCLEOTIDE SEQUENCE [LARGE SCALE GENOMIC DNA]</scope>
    <source>
        <strain evidence="4">NBRC 15456</strain>
    </source>
</reference>
<comment type="caution">
    <text evidence="3">The sequence shown here is derived from an EMBL/GenBank/DDBJ whole genome shotgun (WGS) entry which is preliminary data.</text>
</comment>
<gene>
    <name evidence="3" type="ORF">Sspor_04650</name>
</gene>
<evidence type="ECO:0000256" key="2">
    <source>
        <dbReference type="SAM" id="SignalP"/>
    </source>
</evidence>
<evidence type="ECO:0000313" key="4">
    <source>
        <dbReference type="Proteomes" id="UP000608522"/>
    </source>
</evidence>
<proteinExistence type="predicted"/>
<evidence type="ECO:0000256" key="1">
    <source>
        <dbReference type="SAM" id="MobiDB-lite"/>
    </source>
</evidence>
<accession>A0ABQ3T3G1</accession>
<dbReference type="PROSITE" id="PS51257">
    <property type="entry name" value="PROKAR_LIPOPROTEIN"/>
    <property type="match status" value="1"/>
</dbReference>
<protein>
    <recommendedName>
        <fullName evidence="5">Lipoprotein</fullName>
    </recommendedName>
</protein>
<organism evidence="3 4">
    <name type="scientific">Streptomyces spororaveus</name>
    <dbReference type="NCBI Taxonomy" id="284039"/>
    <lineage>
        <taxon>Bacteria</taxon>
        <taxon>Bacillati</taxon>
        <taxon>Actinomycetota</taxon>
        <taxon>Actinomycetes</taxon>
        <taxon>Kitasatosporales</taxon>
        <taxon>Streptomycetaceae</taxon>
        <taxon>Streptomyces</taxon>
    </lineage>
</organism>
<evidence type="ECO:0000313" key="3">
    <source>
        <dbReference type="EMBL" id="GHI74904.1"/>
    </source>
</evidence>
<name>A0ABQ3T3G1_9ACTN</name>
<sequence length="180" mass="18566">MRNIRWAAAAAGAVLLIAGCSSEGDSAQGHSGDAPSTGGSASAKAGSGGSLDIAVVKKEIVAAATAAGFTEKPRDDVPPVLKSCTVRWQSDGAKAADSRKSYDATLAALGNGGWKEGGSNEERQSVVKVLDKSGWRLIASHRPEGWADGTDEDSFVFVDTGPACEKPFQEDLADKTTNKK</sequence>
<dbReference type="RefSeq" id="WP_202197446.1">
    <property type="nucleotide sequence ID" value="NZ_BAAATO010000073.1"/>
</dbReference>
<feature type="chain" id="PRO_5045944845" description="Lipoprotein" evidence="2">
    <location>
        <begin position="24"/>
        <end position="180"/>
    </location>
</feature>
<feature type="compositionally biased region" description="Low complexity" evidence="1">
    <location>
        <begin position="34"/>
        <end position="45"/>
    </location>
</feature>
<keyword evidence="4" id="KW-1185">Reference proteome</keyword>
<dbReference type="Proteomes" id="UP000608522">
    <property type="component" value="Unassembled WGS sequence"/>
</dbReference>
<feature type="region of interest" description="Disordered" evidence="1">
    <location>
        <begin position="25"/>
        <end position="47"/>
    </location>
</feature>